<dbReference type="InterPro" id="IPR003453">
    <property type="entry name" value="ABC_MlaE_roteobac"/>
</dbReference>
<proteinExistence type="inferred from homology"/>
<dbReference type="Pfam" id="PF02405">
    <property type="entry name" value="MlaE"/>
    <property type="match status" value="1"/>
</dbReference>
<feature type="transmembrane region" description="Helical" evidence="1">
    <location>
        <begin position="220"/>
        <end position="239"/>
    </location>
</feature>
<reference evidence="2 3" key="1">
    <citation type="submission" date="2019-08" db="EMBL/GenBank/DDBJ databases">
        <title>Complete genome sequence of Candidatus Uab amorphum.</title>
        <authorList>
            <person name="Shiratori T."/>
            <person name="Suzuki S."/>
            <person name="Kakizawa Y."/>
            <person name="Ishida K."/>
        </authorList>
    </citation>
    <scope>NUCLEOTIDE SEQUENCE [LARGE SCALE GENOMIC DNA]</scope>
    <source>
        <strain evidence="2 3">SRT547</strain>
    </source>
</reference>
<dbReference type="InterPro" id="IPR030802">
    <property type="entry name" value="Permease_MalE"/>
</dbReference>
<dbReference type="KEGG" id="uam:UABAM_05413"/>
<dbReference type="PANTHER" id="PTHR30188">
    <property type="entry name" value="ABC TRANSPORTER PERMEASE PROTEIN-RELATED"/>
    <property type="match status" value="1"/>
</dbReference>
<dbReference type="GO" id="GO:0005548">
    <property type="term" value="F:phospholipid transporter activity"/>
    <property type="evidence" value="ECO:0007669"/>
    <property type="project" value="TreeGrafter"/>
</dbReference>
<dbReference type="NCBIfam" id="TIGR00056">
    <property type="entry name" value="MlaE family lipid ABC transporter permease subunit"/>
    <property type="match status" value="1"/>
</dbReference>
<gene>
    <name evidence="2" type="ORF">UABAM_05413</name>
</gene>
<dbReference type="RefSeq" id="WP_151971045.1">
    <property type="nucleotide sequence ID" value="NZ_AP019860.1"/>
</dbReference>
<keyword evidence="1" id="KW-1133">Transmembrane helix</keyword>
<evidence type="ECO:0000313" key="3">
    <source>
        <dbReference type="Proteomes" id="UP000326354"/>
    </source>
</evidence>
<keyword evidence="3" id="KW-1185">Reference proteome</keyword>
<feature type="transmembrane region" description="Helical" evidence="1">
    <location>
        <begin position="98"/>
        <end position="121"/>
    </location>
</feature>
<keyword evidence="1" id="KW-0472">Membrane</keyword>
<evidence type="ECO:0000256" key="1">
    <source>
        <dbReference type="RuleBase" id="RU362044"/>
    </source>
</evidence>
<dbReference type="GO" id="GO:0043190">
    <property type="term" value="C:ATP-binding cassette (ABC) transporter complex"/>
    <property type="evidence" value="ECO:0007669"/>
    <property type="project" value="InterPro"/>
</dbReference>
<sequence length="272" mass="29350">MMHRILLYLLGVMKAIFLPITKFLEYIGGLGILFWQTCLYVPSALPFTKKSKAKYIVAQLKKIAFDALPIVILMAFLLGTILALQAAKQLERFGASLYIANLVGISLSREIGPILISIIIAGRTGSSTTSEIGTMLVTEELTALKAMGIDPIQILVMPKMVAMLIGLPALVLIGDLVGIAAGFFVGCGLLGIPFGDYYAQTVKVMSLTHIWVGIRKCFSFAIIITMIGCYRGFCISGGAEGVGRETTNSVVHAIVSIIAVNSLFTIVFFYAR</sequence>
<dbReference type="Proteomes" id="UP000326354">
    <property type="component" value="Chromosome"/>
</dbReference>
<dbReference type="OrthoDB" id="9810518at2"/>
<dbReference type="PANTHER" id="PTHR30188:SF3">
    <property type="entry name" value="ABC TRANSPORTER PERMEASE"/>
    <property type="match status" value="1"/>
</dbReference>
<keyword evidence="1" id="KW-0812">Transmembrane</keyword>
<comment type="similarity">
    <text evidence="1">Belongs to the MlaE permease family.</text>
</comment>
<dbReference type="AlphaFoldDB" id="A0A5S9IT98"/>
<feature type="transmembrane region" description="Helical" evidence="1">
    <location>
        <begin position="251"/>
        <end position="271"/>
    </location>
</feature>
<feature type="transmembrane region" description="Helical" evidence="1">
    <location>
        <begin position="67"/>
        <end position="86"/>
    </location>
</feature>
<protein>
    <submittedName>
        <fullName evidence="2">Sulfate transporter</fullName>
    </submittedName>
</protein>
<organism evidence="2 3">
    <name type="scientific">Uabimicrobium amorphum</name>
    <dbReference type="NCBI Taxonomy" id="2596890"/>
    <lineage>
        <taxon>Bacteria</taxon>
        <taxon>Pseudomonadati</taxon>
        <taxon>Planctomycetota</taxon>
        <taxon>Candidatus Uabimicrobiia</taxon>
        <taxon>Candidatus Uabimicrobiales</taxon>
        <taxon>Candidatus Uabimicrobiaceae</taxon>
        <taxon>Candidatus Uabimicrobium</taxon>
    </lineage>
</organism>
<name>A0A5S9IT98_UABAM</name>
<accession>A0A5S9IT98</accession>
<evidence type="ECO:0000313" key="2">
    <source>
        <dbReference type="EMBL" id="BBM87011.1"/>
    </source>
</evidence>
<dbReference type="EMBL" id="AP019860">
    <property type="protein sequence ID" value="BBM87011.1"/>
    <property type="molecule type" value="Genomic_DNA"/>
</dbReference>
<feature type="transmembrane region" description="Helical" evidence="1">
    <location>
        <begin position="179"/>
        <end position="199"/>
    </location>
</feature>